<dbReference type="EMBL" id="OC965729">
    <property type="protein sequence ID" value="CAD7665974.1"/>
    <property type="molecule type" value="Genomic_DNA"/>
</dbReference>
<reference evidence="1" key="1">
    <citation type="submission" date="2020-11" db="EMBL/GenBank/DDBJ databases">
        <authorList>
            <person name="Tran Van P."/>
        </authorList>
    </citation>
    <scope>NUCLEOTIDE SEQUENCE</scope>
</reference>
<sequence length="16" mass="1857">MTTSVRPLPVNPPERY</sequence>
<evidence type="ECO:0000313" key="1">
    <source>
        <dbReference type="EMBL" id="CAD7665974.1"/>
    </source>
</evidence>
<dbReference type="Proteomes" id="UP000728032">
    <property type="component" value="Unassembled WGS sequence"/>
</dbReference>
<keyword evidence="2" id="KW-1185">Reference proteome</keyword>
<gene>
    <name evidence="1" type="ORF">ONB1V03_LOCUS22526</name>
</gene>
<proteinExistence type="predicted"/>
<dbReference type="AlphaFoldDB" id="A0A7R9R270"/>
<accession>A0A7R9R270</accession>
<protein>
    <submittedName>
        <fullName evidence="1">Uncharacterized protein</fullName>
    </submittedName>
</protein>
<organism evidence="1">
    <name type="scientific">Oppiella nova</name>
    <dbReference type="NCBI Taxonomy" id="334625"/>
    <lineage>
        <taxon>Eukaryota</taxon>
        <taxon>Metazoa</taxon>
        <taxon>Ecdysozoa</taxon>
        <taxon>Arthropoda</taxon>
        <taxon>Chelicerata</taxon>
        <taxon>Arachnida</taxon>
        <taxon>Acari</taxon>
        <taxon>Acariformes</taxon>
        <taxon>Sarcoptiformes</taxon>
        <taxon>Oribatida</taxon>
        <taxon>Brachypylina</taxon>
        <taxon>Oppioidea</taxon>
        <taxon>Oppiidae</taxon>
        <taxon>Oppiella</taxon>
    </lineage>
</organism>
<name>A0A7R9R270_9ACAR</name>
<evidence type="ECO:0000313" key="2">
    <source>
        <dbReference type="Proteomes" id="UP000728032"/>
    </source>
</evidence>
<dbReference type="EMBL" id="CAJPVJ010050904">
    <property type="protein sequence ID" value="CAG2183105.1"/>
    <property type="molecule type" value="Genomic_DNA"/>
</dbReference>